<dbReference type="SMART" id="SM00490">
    <property type="entry name" value="HELICc"/>
    <property type="match status" value="1"/>
</dbReference>
<evidence type="ECO:0000256" key="4">
    <source>
        <dbReference type="ARBA" id="ARBA00022806"/>
    </source>
</evidence>
<protein>
    <recommendedName>
        <fullName evidence="13">Protein CHROMATIN REMODELING 24</fullName>
    </recommendedName>
</protein>
<keyword evidence="5" id="KW-0067">ATP-binding</keyword>
<feature type="compositionally biased region" description="Polar residues" evidence="8">
    <location>
        <begin position="56"/>
        <end position="72"/>
    </location>
</feature>
<feature type="compositionally biased region" description="Polar residues" evidence="8">
    <location>
        <begin position="983"/>
        <end position="995"/>
    </location>
</feature>
<keyword evidence="6" id="KW-0233">DNA recombination</keyword>
<evidence type="ECO:0000256" key="2">
    <source>
        <dbReference type="ARBA" id="ARBA00022741"/>
    </source>
</evidence>
<dbReference type="InterPro" id="IPR001650">
    <property type="entry name" value="Helicase_C-like"/>
</dbReference>
<dbReference type="InterPro" id="IPR049730">
    <property type="entry name" value="SNF2/RAD54-like_C"/>
</dbReference>
<dbReference type="AlphaFoldDB" id="A0ABD1ZSB3"/>
<dbReference type="CDD" id="cd18793">
    <property type="entry name" value="SF2_C_SNF"/>
    <property type="match status" value="1"/>
</dbReference>
<keyword evidence="7" id="KW-0175">Coiled coil</keyword>
<dbReference type="Pfam" id="PF00176">
    <property type="entry name" value="SNF2-rel_dom"/>
    <property type="match status" value="1"/>
</dbReference>
<dbReference type="GO" id="GO:0006310">
    <property type="term" value="P:DNA recombination"/>
    <property type="evidence" value="ECO:0007669"/>
    <property type="project" value="UniProtKB-KW"/>
</dbReference>
<evidence type="ECO:0000313" key="11">
    <source>
        <dbReference type="EMBL" id="KAL2653795.1"/>
    </source>
</evidence>
<dbReference type="EMBL" id="JBHFFA010000001">
    <property type="protein sequence ID" value="KAL2653795.1"/>
    <property type="molecule type" value="Genomic_DNA"/>
</dbReference>
<feature type="compositionally biased region" description="Polar residues" evidence="8">
    <location>
        <begin position="106"/>
        <end position="116"/>
    </location>
</feature>
<dbReference type="SMART" id="SM00487">
    <property type="entry name" value="DEXDc"/>
    <property type="match status" value="1"/>
</dbReference>
<dbReference type="GO" id="GO:0016787">
    <property type="term" value="F:hydrolase activity"/>
    <property type="evidence" value="ECO:0007669"/>
    <property type="project" value="UniProtKB-KW"/>
</dbReference>
<dbReference type="SUPFAM" id="SSF52540">
    <property type="entry name" value="P-loop containing nucleoside triphosphate hydrolases"/>
    <property type="match status" value="2"/>
</dbReference>
<evidence type="ECO:0000259" key="10">
    <source>
        <dbReference type="PROSITE" id="PS51194"/>
    </source>
</evidence>
<dbReference type="InterPro" id="IPR014001">
    <property type="entry name" value="Helicase_ATP-bd"/>
</dbReference>
<dbReference type="Gene3D" id="3.40.50.300">
    <property type="entry name" value="P-loop containing nucleotide triphosphate hydrolases"/>
    <property type="match status" value="1"/>
</dbReference>
<feature type="coiled-coil region" evidence="7">
    <location>
        <begin position="917"/>
        <end position="944"/>
    </location>
</feature>
<dbReference type="FunFam" id="3.40.50.10810:FF:000055">
    <property type="entry name" value="Protein CHROMATIN REMODELING 24"/>
    <property type="match status" value="1"/>
</dbReference>
<keyword evidence="3" id="KW-0378">Hydrolase</keyword>
<feature type="region of interest" description="Disordered" evidence="8">
    <location>
        <begin position="945"/>
        <end position="1009"/>
    </location>
</feature>
<dbReference type="Proteomes" id="UP001605036">
    <property type="component" value="Unassembled WGS sequence"/>
</dbReference>
<name>A0ABD1ZSB3_9MARC</name>
<evidence type="ECO:0000313" key="12">
    <source>
        <dbReference type="Proteomes" id="UP001605036"/>
    </source>
</evidence>
<dbReference type="GO" id="GO:0005524">
    <property type="term" value="F:ATP binding"/>
    <property type="evidence" value="ECO:0007669"/>
    <property type="project" value="UniProtKB-KW"/>
</dbReference>
<dbReference type="PROSITE" id="PS51194">
    <property type="entry name" value="HELICASE_CTER"/>
    <property type="match status" value="1"/>
</dbReference>
<dbReference type="Pfam" id="PF00271">
    <property type="entry name" value="Helicase_C"/>
    <property type="match status" value="1"/>
</dbReference>
<comment type="caution">
    <text evidence="11">The sequence shown here is derived from an EMBL/GenBank/DDBJ whole genome shotgun (WGS) entry which is preliminary data.</text>
</comment>
<feature type="compositionally biased region" description="Basic and acidic residues" evidence="8">
    <location>
        <begin position="1"/>
        <end position="30"/>
    </location>
</feature>
<feature type="compositionally biased region" description="Polar residues" evidence="8">
    <location>
        <begin position="80"/>
        <end position="91"/>
    </location>
</feature>
<feature type="region of interest" description="Disordered" evidence="8">
    <location>
        <begin position="1"/>
        <end position="215"/>
    </location>
</feature>
<sequence length="1022" mass="113928">MERQRRGARGEDPSKQERHSLLAAIAERRAQKSYLSMANRSPLPISDDSGSDSENHQSVRGNAVTTSSSGNGEKSLLDDTLNNLAGLSIQGSSSSSSSSNRKDEQTGITESTPSADKTQDVGKGIEQFRTPPEKFSKEVVSLSSDDEEDSDFQPIPRKPVFKPSTADNSTLGLYNQHRRNSSPKKSYLDLLSTRQESKKPTSGASSDDKSASSGAADFVLGDDKKRFCLTGSVAQKLYPHQVEGLKWLWSLHVKKTGGVLGDDMGLGKTRQIASFLAGLFSSRLIKRAMVVAPKTLLAHWANELAEVGLGRKTFNFAETSSRAREIALQGLLQRGGVLLTTYDTVRCNYKVLRGEFQRRDVYDDNGDEAIVWHYLILDEGHLIKNPATERSKSLREIESTHRIILSGTPIQNHLKEMWALFDFCCPSLLGDRKEFKDKYENKIMNANDKLATDRAKRVGAAAAQELRERIAPYFLRRLKSEVFPEQVSGSGPKLSRKNDLIVWLKLSKRQEKLYRAFLGSEAVGNALGGRQALTALAVMKKICDHPSLLTQRAADDIAEGMEEEDAAEAEAMTAALAGLIRSDPGFKHIEGDVSCKIAFLVLLLEKLVEEGHRTLIFSQTRKMLNIIQEEIERRRWSYRRIDGTMKSCDREQNVQDFQTNPHIPLFLLTSQVGGLGLTLTAADRVVIVDPAWNPSTDNQSVDRAYRIGQKKNVVVYRLMTCGTLEEKIYRKQVFKGGLMRTATETKNQLRYFSRQELHELFRVPETGFNVSVTQRQMAEEHAGEHRADDDLEEHIRYLEDLDVIAGVSHHDLLYSKAAPELPPAPDDEEDATAQWEQSSTVFPRRQSHKPPAESYIWEQTQNLSTSSRTGAYNLALNPAMEESKLAWLRSSFLKDKIRRMAAVLEHEEMSSKLSDGGAKVMQKIKELNAEVAKLEIAAALFKENVDNGNNSTSKENGSRSNVVEKTQASNQSPKEPAVRVRSASDNNIYTATRTPQPYPSGKVPASKPAVVDLESRLSNVKF</sequence>
<gene>
    <name evidence="11" type="ORF">R1flu_021923</name>
</gene>
<evidence type="ECO:0000256" key="1">
    <source>
        <dbReference type="ARBA" id="ARBA00007025"/>
    </source>
</evidence>
<evidence type="ECO:0000256" key="7">
    <source>
        <dbReference type="SAM" id="Coils"/>
    </source>
</evidence>
<dbReference type="GO" id="GO:0004386">
    <property type="term" value="F:helicase activity"/>
    <property type="evidence" value="ECO:0007669"/>
    <property type="project" value="UniProtKB-KW"/>
</dbReference>
<dbReference type="InterPro" id="IPR038718">
    <property type="entry name" value="SNF2-like_sf"/>
</dbReference>
<evidence type="ECO:0000259" key="9">
    <source>
        <dbReference type="PROSITE" id="PS51192"/>
    </source>
</evidence>
<dbReference type="InterPro" id="IPR000330">
    <property type="entry name" value="SNF2_N"/>
</dbReference>
<dbReference type="InterPro" id="IPR027417">
    <property type="entry name" value="P-loop_NTPase"/>
</dbReference>
<organism evidence="11 12">
    <name type="scientific">Riccia fluitans</name>
    <dbReference type="NCBI Taxonomy" id="41844"/>
    <lineage>
        <taxon>Eukaryota</taxon>
        <taxon>Viridiplantae</taxon>
        <taxon>Streptophyta</taxon>
        <taxon>Embryophyta</taxon>
        <taxon>Marchantiophyta</taxon>
        <taxon>Marchantiopsida</taxon>
        <taxon>Marchantiidae</taxon>
        <taxon>Marchantiales</taxon>
        <taxon>Ricciaceae</taxon>
        <taxon>Riccia</taxon>
    </lineage>
</organism>
<dbReference type="Gene3D" id="3.40.50.10810">
    <property type="entry name" value="Tandem AAA-ATPase domain"/>
    <property type="match status" value="1"/>
</dbReference>
<keyword evidence="12" id="KW-1185">Reference proteome</keyword>
<feature type="compositionally biased region" description="Polar residues" evidence="8">
    <location>
        <begin position="946"/>
        <end position="973"/>
    </location>
</feature>
<proteinExistence type="inferred from homology"/>
<evidence type="ECO:0000256" key="5">
    <source>
        <dbReference type="ARBA" id="ARBA00022840"/>
    </source>
</evidence>
<keyword evidence="4" id="KW-0347">Helicase</keyword>
<feature type="domain" description="Helicase ATP-binding" evidence="9">
    <location>
        <begin position="249"/>
        <end position="427"/>
    </location>
</feature>
<evidence type="ECO:0008006" key="13">
    <source>
        <dbReference type="Google" id="ProtNLM"/>
    </source>
</evidence>
<evidence type="ECO:0000256" key="8">
    <source>
        <dbReference type="SAM" id="MobiDB-lite"/>
    </source>
</evidence>
<keyword evidence="2" id="KW-0547">Nucleotide-binding</keyword>
<dbReference type="PROSITE" id="PS51192">
    <property type="entry name" value="HELICASE_ATP_BIND_1"/>
    <property type="match status" value="1"/>
</dbReference>
<feature type="domain" description="Helicase C-terminal" evidence="10">
    <location>
        <begin position="599"/>
        <end position="758"/>
    </location>
</feature>
<dbReference type="PANTHER" id="PTHR45629:SF7">
    <property type="entry name" value="DNA EXCISION REPAIR PROTEIN ERCC-6-RELATED"/>
    <property type="match status" value="1"/>
</dbReference>
<comment type="similarity">
    <text evidence="1">Belongs to the SNF2/RAD54 helicase family.</text>
</comment>
<feature type="region of interest" description="Disordered" evidence="8">
    <location>
        <begin position="817"/>
        <end position="852"/>
    </location>
</feature>
<accession>A0ABD1ZSB3</accession>
<dbReference type="InterPro" id="IPR050496">
    <property type="entry name" value="SNF2_RAD54_helicase_repair"/>
</dbReference>
<evidence type="ECO:0000256" key="6">
    <source>
        <dbReference type="ARBA" id="ARBA00023172"/>
    </source>
</evidence>
<evidence type="ECO:0000256" key="3">
    <source>
        <dbReference type="ARBA" id="ARBA00022801"/>
    </source>
</evidence>
<reference evidence="11 12" key="1">
    <citation type="submission" date="2024-09" db="EMBL/GenBank/DDBJ databases">
        <title>Chromosome-scale assembly of Riccia fluitans.</title>
        <authorList>
            <person name="Paukszto L."/>
            <person name="Sawicki J."/>
            <person name="Karawczyk K."/>
            <person name="Piernik-Szablinska J."/>
            <person name="Szczecinska M."/>
            <person name="Mazdziarz M."/>
        </authorList>
    </citation>
    <scope>NUCLEOTIDE SEQUENCE [LARGE SCALE GENOMIC DNA]</scope>
    <source>
        <strain evidence="11">Rf_01</strain>
        <tissue evidence="11">Aerial parts of the thallus</tissue>
    </source>
</reference>
<dbReference type="PANTHER" id="PTHR45629">
    <property type="entry name" value="SNF2/RAD54 FAMILY MEMBER"/>
    <property type="match status" value="1"/>
</dbReference>